<dbReference type="EMBL" id="JBHLWP010000032">
    <property type="protein sequence ID" value="MFC0254577.1"/>
    <property type="molecule type" value="Genomic_DNA"/>
</dbReference>
<dbReference type="RefSeq" id="WP_379681822.1">
    <property type="nucleotide sequence ID" value="NZ_JBHLWP010000032.1"/>
</dbReference>
<dbReference type="NCBIfam" id="NF001370">
    <property type="entry name" value="PRK00278.1-2"/>
    <property type="match status" value="1"/>
</dbReference>
<keyword evidence="3 8" id="KW-0028">Amino-acid biosynthesis</keyword>
<sequence length="266" mass="28866">MSDILNKILAVKADEVAAAKKQRDLASLRRDVEGDLASRRAIRGFENSLRGKIAAGHAGIIAEVKKASPSKGVLRPDFQPAAIAQSYADHGAACLSVLTDEQFFQGSTDYLRQARAACSLPVIRKDFIVDMYQVYEARAMGADAILLIVSALDHGLMAELEACAIDLGMDVLVEVHDGDELTAALKLRTGLVGINNRNLRTFEVSLDTTLGLLPRIPKERMVVTESGILGPQDVQRMREADVHAFLVGEAFMRAPDPGVELQRLFG</sequence>
<dbReference type="HAMAP" id="MF_00134_B">
    <property type="entry name" value="IGPS_B"/>
    <property type="match status" value="1"/>
</dbReference>
<dbReference type="InterPro" id="IPR001468">
    <property type="entry name" value="Indole-3-GlycerolPSynthase_CS"/>
</dbReference>
<evidence type="ECO:0000256" key="8">
    <source>
        <dbReference type="HAMAP-Rule" id="MF_00134"/>
    </source>
</evidence>
<comment type="similarity">
    <text evidence="8">Belongs to the TrpC family.</text>
</comment>
<dbReference type="InterPro" id="IPR013785">
    <property type="entry name" value="Aldolase_TIM"/>
</dbReference>
<evidence type="ECO:0000256" key="6">
    <source>
        <dbReference type="ARBA" id="ARBA00023141"/>
    </source>
</evidence>
<dbReference type="EC" id="4.1.1.48" evidence="8"/>
<dbReference type="InterPro" id="IPR045186">
    <property type="entry name" value="Indole-3-glycerol_P_synth"/>
</dbReference>
<keyword evidence="11" id="KW-1185">Reference proteome</keyword>
<comment type="catalytic activity">
    <reaction evidence="1 8">
        <text>1-(2-carboxyphenylamino)-1-deoxy-D-ribulose 5-phosphate + H(+) = (1S,2R)-1-C-(indol-3-yl)glycerol 3-phosphate + CO2 + H2O</text>
        <dbReference type="Rhea" id="RHEA:23476"/>
        <dbReference type="ChEBI" id="CHEBI:15377"/>
        <dbReference type="ChEBI" id="CHEBI:15378"/>
        <dbReference type="ChEBI" id="CHEBI:16526"/>
        <dbReference type="ChEBI" id="CHEBI:58613"/>
        <dbReference type="ChEBI" id="CHEBI:58866"/>
        <dbReference type="EC" id="4.1.1.48"/>
    </reaction>
</comment>
<gene>
    <name evidence="8 10" type="primary">trpC</name>
    <name evidence="10" type="ORF">ACFFJK_22055</name>
</gene>
<protein>
    <recommendedName>
        <fullName evidence="8">Indole-3-glycerol phosphate synthase</fullName>
        <shortName evidence="8">IGPS</shortName>
        <ecNumber evidence="8">4.1.1.48</ecNumber>
    </recommendedName>
</protein>
<feature type="domain" description="Indole-3-glycerol phosphate synthase" evidence="9">
    <location>
        <begin position="5"/>
        <end position="263"/>
    </location>
</feature>
<dbReference type="Proteomes" id="UP001589773">
    <property type="component" value="Unassembled WGS sequence"/>
</dbReference>
<comment type="pathway">
    <text evidence="2 8">Amino-acid biosynthesis; L-tryptophan biosynthesis; L-tryptophan from chorismate: step 4/5.</text>
</comment>
<keyword evidence="5 8" id="KW-0822">Tryptophan biosynthesis</keyword>
<dbReference type="GO" id="GO:0004425">
    <property type="term" value="F:indole-3-glycerol-phosphate synthase activity"/>
    <property type="evidence" value="ECO:0007669"/>
    <property type="project" value="UniProtKB-EC"/>
</dbReference>
<dbReference type="SUPFAM" id="SSF51366">
    <property type="entry name" value="Ribulose-phoshate binding barrel"/>
    <property type="match status" value="1"/>
</dbReference>
<dbReference type="PANTHER" id="PTHR22854">
    <property type="entry name" value="TRYPTOPHAN BIOSYNTHESIS PROTEIN"/>
    <property type="match status" value="1"/>
</dbReference>
<reference evidence="10 11" key="1">
    <citation type="submission" date="2024-09" db="EMBL/GenBank/DDBJ databases">
        <authorList>
            <person name="Sun Q."/>
            <person name="Mori K."/>
        </authorList>
    </citation>
    <scope>NUCLEOTIDE SEQUENCE [LARGE SCALE GENOMIC DNA]</scope>
    <source>
        <strain evidence="10 11">CCM 7792</strain>
    </source>
</reference>
<dbReference type="PANTHER" id="PTHR22854:SF2">
    <property type="entry name" value="INDOLE-3-GLYCEROL-PHOSPHATE SYNTHASE"/>
    <property type="match status" value="1"/>
</dbReference>
<evidence type="ECO:0000256" key="2">
    <source>
        <dbReference type="ARBA" id="ARBA00004696"/>
    </source>
</evidence>
<name>A0ABV6FM17_9BURK</name>
<organism evidence="10 11">
    <name type="scientific">Massilia consociata</name>
    <dbReference type="NCBI Taxonomy" id="760117"/>
    <lineage>
        <taxon>Bacteria</taxon>
        <taxon>Pseudomonadati</taxon>
        <taxon>Pseudomonadota</taxon>
        <taxon>Betaproteobacteria</taxon>
        <taxon>Burkholderiales</taxon>
        <taxon>Oxalobacteraceae</taxon>
        <taxon>Telluria group</taxon>
        <taxon>Massilia</taxon>
    </lineage>
</organism>
<evidence type="ECO:0000256" key="3">
    <source>
        <dbReference type="ARBA" id="ARBA00022605"/>
    </source>
</evidence>
<keyword evidence="7 8" id="KW-0456">Lyase</keyword>
<dbReference type="Pfam" id="PF00218">
    <property type="entry name" value="IGPS"/>
    <property type="match status" value="1"/>
</dbReference>
<keyword evidence="6 8" id="KW-0057">Aromatic amino acid biosynthesis</keyword>
<evidence type="ECO:0000259" key="9">
    <source>
        <dbReference type="Pfam" id="PF00218"/>
    </source>
</evidence>
<proteinExistence type="inferred from homology"/>
<accession>A0ABV6FM17</accession>
<comment type="caution">
    <text evidence="10">The sequence shown here is derived from an EMBL/GenBank/DDBJ whole genome shotgun (WGS) entry which is preliminary data.</text>
</comment>
<dbReference type="NCBIfam" id="NF001373">
    <property type="entry name" value="PRK00278.1-6"/>
    <property type="match status" value="1"/>
</dbReference>
<evidence type="ECO:0000256" key="5">
    <source>
        <dbReference type="ARBA" id="ARBA00022822"/>
    </source>
</evidence>
<dbReference type="PROSITE" id="PS00614">
    <property type="entry name" value="IGPS"/>
    <property type="match status" value="1"/>
</dbReference>
<dbReference type="InterPro" id="IPR011060">
    <property type="entry name" value="RibuloseP-bd_barrel"/>
</dbReference>
<dbReference type="CDD" id="cd00331">
    <property type="entry name" value="IGPS"/>
    <property type="match status" value="1"/>
</dbReference>
<evidence type="ECO:0000256" key="1">
    <source>
        <dbReference type="ARBA" id="ARBA00001633"/>
    </source>
</evidence>
<evidence type="ECO:0000256" key="4">
    <source>
        <dbReference type="ARBA" id="ARBA00022793"/>
    </source>
</evidence>
<dbReference type="NCBIfam" id="NF001377">
    <property type="entry name" value="PRK00278.2-4"/>
    <property type="match status" value="1"/>
</dbReference>
<dbReference type="Gene3D" id="3.20.20.70">
    <property type="entry name" value="Aldolase class I"/>
    <property type="match status" value="1"/>
</dbReference>
<keyword evidence="4 8" id="KW-0210">Decarboxylase</keyword>
<evidence type="ECO:0000256" key="7">
    <source>
        <dbReference type="ARBA" id="ARBA00023239"/>
    </source>
</evidence>
<dbReference type="InterPro" id="IPR013798">
    <property type="entry name" value="Indole-3-glycerol_P_synth_dom"/>
</dbReference>
<evidence type="ECO:0000313" key="10">
    <source>
        <dbReference type="EMBL" id="MFC0254577.1"/>
    </source>
</evidence>
<evidence type="ECO:0000313" key="11">
    <source>
        <dbReference type="Proteomes" id="UP001589773"/>
    </source>
</evidence>